<accession>A0A2D2DPL3</accession>
<sequence>MPIEINQLNIKSNVVQGAPGAAATRAQEAPPAKKDSCVPGGPQLGADDKTVAQRTRLLRDAINQMQER</sequence>
<dbReference type="RefSeq" id="WP_099878586.1">
    <property type="nucleotide sequence ID" value="NZ_CP024608.1"/>
</dbReference>
<dbReference type="Pfam" id="PF19265">
    <property type="entry name" value="DUF5908"/>
    <property type="match status" value="1"/>
</dbReference>
<dbReference type="Proteomes" id="UP000229897">
    <property type="component" value="Chromosome"/>
</dbReference>
<evidence type="ECO:0000313" key="2">
    <source>
        <dbReference type="EMBL" id="ATQ76910.1"/>
    </source>
</evidence>
<feature type="compositionally biased region" description="Low complexity" evidence="1">
    <location>
        <begin position="21"/>
        <end position="30"/>
    </location>
</feature>
<dbReference type="OrthoDB" id="9908548at2"/>
<dbReference type="AlphaFoldDB" id="A0A2D2DPL3"/>
<evidence type="ECO:0000256" key="1">
    <source>
        <dbReference type="SAM" id="MobiDB-lite"/>
    </source>
</evidence>
<reference evidence="2" key="1">
    <citation type="submission" date="2017-10" db="EMBL/GenBank/DDBJ databases">
        <title>Massilia psychrophilum sp. nov., a novel purple-pigmented bacterium isolated from Tianshan glacier, Xinjiang Municipality, China.</title>
        <authorList>
            <person name="Wang H."/>
        </authorList>
    </citation>
    <scope>NUCLEOTIDE SEQUENCE [LARGE SCALE GENOMIC DNA]</scope>
    <source>
        <strain evidence="2">B2</strain>
    </source>
</reference>
<keyword evidence="3" id="KW-1185">Reference proteome</keyword>
<evidence type="ECO:0000313" key="3">
    <source>
        <dbReference type="Proteomes" id="UP000229897"/>
    </source>
</evidence>
<dbReference type="InterPro" id="IPR045459">
    <property type="entry name" value="DUF5908"/>
</dbReference>
<protein>
    <submittedName>
        <fullName evidence="2">Uncharacterized protein</fullName>
    </submittedName>
</protein>
<dbReference type="EMBL" id="CP024608">
    <property type="protein sequence ID" value="ATQ76910.1"/>
    <property type="molecule type" value="Genomic_DNA"/>
</dbReference>
<gene>
    <name evidence="2" type="ORF">CR152_22085</name>
</gene>
<dbReference type="KEGG" id="mass:CR152_22085"/>
<feature type="region of interest" description="Disordered" evidence="1">
    <location>
        <begin position="21"/>
        <end position="51"/>
    </location>
</feature>
<name>A0A2D2DPL3_9BURK</name>
<proteinExistence type="predicted"/>
<organism evidence="2 3">
    <name type="scientific">Massilia violaceinigra</name>
    <dbReference type="NCBI Taxonomy" id="2045208"/>
    <lineage>
        <taxon>Bacteria</taxon>
        <taxon>Pseudomonadati</taxon>
        <taxon>Pseudomonadota</taxon>
        <taxon>Betaproteobacteria</taxon>
        <taxon>Burkholderiales</taxon>
        <taxon>Oxalobacteraceae</taxon>
        <taxon>Telluria group</taxon>
        <taxon>Massilia</taxon>
    </lineage>
</organism>